<reference evidence="3 4" key="1">
    <citation type="submission" date="2021-06" db="EMBL/GenBank/DDBJ databases">
        <title>Caerostris extrusa draft genome.</title>
        <authorList>
            <person name="Kono N."/>
            <person name="Arakawa K."/>
        </authorList>
    </citation>
    <scope>NUCLEOTIDE SEQUENCE [LARGE SCALE GENOMIC DNA]</scope>
</reference>
<protein>
    <recommendedName>
        <fullName evidence="5">Transmembrane protein</fullName>
    </recommendedName>
</protein>
<comment type="caution">
    <text evidence="3">The sequence shown here is derived from an EMBL/GenBank/DDBJ whole genome shotgun (WGS) entry which is preliminary data.</text>
</comment>
<evidence type="ECO:0000256" key="1">
    <source>
        <dbReference type="SAM" id="MobiDB-lite"/>
    </source>
</evidence>
<keyword evidence="2" id="KW-0812">Transmembrane</keyword>
<gene>
    <name evidence="3" type="ORF">CEXT_806691</name>
</gene>
<sequence>MLSLQVEVKILISNPSRDQKETNRVGSLGSVRKETGEHRESKKKPLSFGLSFFPLAGILTVLCISTFVSSVLCERLSFVRFPALIFASLCVWVGVISCVFKKGDVFVFLSAITVVKRNKGERCLFYLCCTEVMTQDWDFDISPGVKRTKELCGI</sequence>
<organism evidence="3 4">
    <name type="scientific">Caerostris extrusa</name>
    <name type="common">Bark spider</name>
    <name type="synonym">Caerostris bankana</name>
    <dbReference type="NCBI Taxonomy" id="172846"/>
    <lineage>
        <taxon>Eukaryota</taxon>
        <taxon>Metazoa</taxon>
        <taxon>Ecdysozoa</taxon>
        <taxon>Arthropoda</taxon>
        <taxon>Chelicerata</taxon>
        <taxon>Arachnida</taxon>
        <taxon>Araneae</taxon>
        <taxon>Araneomorphae</taxon>
        <taxon>Entelegynae</taxon>
        <taxon>Araneoidea</taxon>
        <taxon>Araneidae</taxon>
        <taxon>Caerostris</taxon>
    </lineage>
</organism>
<feature type="transmembrane region" description="Helical" evidence="2">
    <location>
        <begin position="48"/>
        <end position="72"/>
    </location>
</feature>
<keyword evidence="2" id="KW-1133">Transmembrane helix</keyword>
<feature type="transmembrane region" description="Helical" evidence="2">
    <location>
        <begin position="78"/>
        <end position="100"/>
    </location>
</feature>
<name>A0AAV4M658_CAEEX</name>
<dbReference type="Proteomes" id="UP001054945">
    <property type="component" value="Unassembled WGS sequence"/>
</dbReference>
<keyword evidence="4" id="KW-1185">Reference proteome</keyword>
<evidence type="ECO:0000313" key="3">
    <source>
        <dbReference type="EMBL" id="GIX67869.1"/>
    </source>
</evidence>
<evidence type="ECO:0000256" key="2">
    <source>
        <dbReference type="SAM" id="Phobius"/>
    </source>
</evidence>
<dbReference type="AlphaFoldDB" id="A0AAV4M658"/>
<dbReference type="EMBL" id="BPLR01019439">
    <property type="protein sequence ID" value="GIX67869.1"/>
    <property type="molecule type" value="Genomic_DNA"/>
</dbReference>
<keyword evidence="2" id="KW-0472">Membrane</keyword>
<evidence type="ECO:0000313" key="4">
    <source>
        <dbReference type="Proteomes" id="UP001054945"/>
    </source>
</evidence>
<feature type="region of interest" description="Disordered" evidence="1">
    <location>
        <begin position="19"/>
        <end position="39"/>
    </location>
</feature>
<proteinExistence type="predicted"/>
<accession>A0AAV4M658</accession>
<evidence type="ECO:0008006" key="5">
    <source>
        <dbReference type="Google" id="ProtNLM"/>
    </source>
</evidence>